<evidence type="ECO:0000256" key="1">
    <source>
        <dbReference type="ARBA" id="ARBA00022722"/>
    </source>
</evidence>
<evidence type="ECO:0000256" key="3">
    <source>
        <dbReference type="ARBA" id="ARBA00022839"/>
    </source>
</evidence>
<dbReference type="SUPFAM" id="SSF47807">
    <property type="entry name" value="5' to 3' exonuclease, C-terminal subdomain"/>
    <property type="match status" value="1"/>
</dbReference>
<feature type="domain" description="5'-3' exonuclease" evidence="8">
    <location>
        <begin position="46"/>
        <end position="320"/>
    </location>
</feature>
<organism evidence="9 10">
    <name type="scientific">Streptomyces prasinosporus</name>
    <dbReference type="NCBI Taxonomy" id="68256"/>
    <lineage>
        <taxon>Bacteria</taxon>
        <taxon>Bacillati</taxon>
        <taxon>Actinomycetota</taxon>
        <taxon>Actinomycetes</taxon>
        <taxon>Kitasatosporales</taxon>
        <taxon>Streptomycetaceae</taxon>
        <taxon>Streptomyces</taxon>
        <taxon>Streptomyces albogriseolus group</taxon>
    </lineage>
</organism>
<dbReference type="Pfam" id="PF02739">
    <property type="entry name" value="5_3_exonuc_N"/>
    <property type="match status" value="1"/>
</dbReference>
<comment type="function">
    <text evidence="5">5'-3' exonuclease acting preferentially on double-stranded DNA.</text>
</comment>
<dbReference type="SMART" id="SM00279">
    <property type="entry name" value="HhH2"/>
    <property type="match status" value="1"/>
</dbReference>
<accession>A0ABP6UH90</accession>
<keyword evidence="4" id="KW-0238">DNA-binding</keyword>
<dbReference type="Gene3D" id="1.10.150.20">
    <property type="entry name" value="5' to 3' exonuclease, C-terminal subdomain"/>
    <property type="match status" value="1"/>
</dbReference>
<dbReference type="SUPFAM" id="SSF88723">
    <property type="entry name" value="PIN domain-like"/>
    <property type="match status" value="1"/>
</dbReference>
<proteinExistence type="predicted"/>
<dbReference type="InterPro" id="IPR020045">
    <property type="entry name" value="DNA_polI_H3TH"/>
</dbReference>
<dbReference type="PANTHER" id="PTHR42646">
    <property type="entry name" value="FLAP ENDONUCLEASE XNI"/>
    <property type="match status" value="1"/>
</dbReference>
<evidence type="ECO:0000256" key="5">
    <source>
        <dbReference type="ARBA" id="ARBA00049957"/>
    </source>
</evidence>
<evidence type="ECO:0000313" key="9">
    <source>
        <dbReference type="EMBL" id="GAA3506849.1"/>
    </source>
</evidence>
<name>A0ABP6UH90_9ACTN</name>
<keyword evidence="10" id="KW-1185">Reference proteome</keyword>
<dbReference type="Gene3D" id="3.40.50.1010">
    <property type="entry name" value="5'-nuclease"/>
    <property type="match status" value="1"/>
</dbReference>
<evidence type="ECO:0000256" key="2">
    <source>
        <dbReference type="ARBA" id="ARBA00022801"/>
    </source>
</evidence>
<keyword evidence="1" id="KW-0540">Nuclease</keyword>
<dbReference type="Proteomes" id="UP001501455">
    <property type="component" value="Unassembled WGS sequence"/>
</dbReference>
<keyword evidence="2" id="KW-0378">Hydrolase</keyword>
<dbReference type="InterPro" id="IPR002421">
    <property type="entry name" value="5-3_exonuclease"/>
</dbReference>
<dbReference type="InterPro" id="IPR036279">
    <property type="entry name" value="5-3_exonuclease_C_sf"/>
</dbReference>
<protein>
    <recommendedName>
        <fullName evidence="6">5'-3' exonuclease</fullName>
    </recommendedName>
</protein>
<evidence type="ECO:0000256" key="6">
    <source>
        <dbReference type="ARBA" id="ARBA00050026"/>
    </source>
</evidence>
<dbReference type="PANTHER" id="PTHR42646:SF2">
    <property type="entry name" value="5'-3' EXONUCLEASE FAMILY PROTEIN"/>
    <property type="match status" value="1"/>
</dbReference>
<feature type="compositionally biased region" description="Low complexity" evidence="7">
    <location>
        <begin position="7"/>
        <end position="19"/>
    </location>
</feature>
<evidence type="ECO:0000259" key="8">
    <source>
        <dbReference type="SMART" id="SM00475"/>
    </source>
</evidence>
<dbReference type="CDD" id="cd09898">
    <property type="entry name" value="H3TH_53EXO"/>
    <property type="match status" value="1"/>
</dbReference>
<feature type="region of interest" description="Disordered" evidence="7">
    <location>
        <begin position="345"/>
        <end position="377"/>
    </location>
</feature>
<evidence type="ECO:0000313" key="10">
    <source>
        <dbReference type="Proteomes" id="UP001501455"/>
    </source>
</evidence>
<dbReference type="InterPro" id="IPR008918">
    <property type="entry name" value="HhH2"/>
</dbReference>
<reference evidence="10" key="1">
    <citation type="journal article" date="2019" name="Int. J. Syst. Evol. Microbiol.">
        <title>The Global Catalogue of Microorganisms (GCM) 10K type strain sequencing project: providing services to taxonomists for standard genome sequencing and annotation.</title>
        <authorList>
            <consortium name="The Broad Institute Genomics Platform"/>
            <consortium name="The Broad Institute Genome Sequencing Center for Infectious Disease"/>
            <person name="Wu L."/>
            <person name="Ma J."/>
        </authorList>
    </citation>
    <scope>NUCLEOTIDE SEQUENCE [LARGE SCALE GENOMIC DNA]</scope>
    <source>
        <strain evidence="10">JCM 4816</strain>
    </source>
</reference>
<dbReference type="InterPro" id="IPR020046">
    <property type="entry name" value="5-3_exonucl_a-hlix_arch_N"/>
</dbReference>
<feature type="region of interest" description="Disordered" evidence="7">
    <location>
        <begin position="1"/>
        <end position="28"/>
    </location>
</feature>
<gene>
    <name evidence="9" type="ORF">GCM10019016_139640</name>
</gene>
<comment type="caution">
    <text evidence="9">The sequence shown here is derived from an EMBL/GenBank/DDBJ whole genome shotgun (WGS) entry which is preliminary data.</text>
</comment>
<evidence type="ECO:0000256" key="4">
    <source>
        <dbReference type="ARBA" id="ARBA00023125"/>
    </source>
</evidence>
<dbReference type="EMBL" id="BAAAXF010000095">
    <property type="protein sequence ID" value="GAA3506849.1"/>
    <property type="molecule type" value="Genomic_DNA"/>
</dbReference>
<dbReference type="Pfam" id="PF01367">
    <property type="entry name" value="5_3_exonuc"/>
    <property type="match status" value="1"/>
</dbReference>
<dbReference type="GO" id="GO:0004527">
    <property type="term" value="F:exonuclease activity"/>
    <property type="evidence" value="ECO:0007669"/>
    <property type="project" value="UniProtKB-KW"/>
</dbReference>
<dbReference type="InterPro" id="IPR038969">
    <property type="entry name" value="FEN"/>
</dbReference>
<dbReference type="SMART" id="SM00475">
    <property type="entry name" value="53EXOc"/>
    <property type="match status" value="1"/>
</dbReference>
<sequence length="377" mass="39481">MGRVTTAGASSRAPPVARAGPPPVARAGPPPGALSVAYGMMRSVTGRLMLLDTASLYFRAYFGVPESVRAPDGTPVNAVRGLLDFIDRLVRDHRPDHLVACMDADWRPHWRVELIPSYKAHRVAGERAAGPDEEEVPDTLSPQVPVIEAVLDAVGIARVGVAEYEADDVIGTFTARARGPVDIVTGDRDLYQLVDDARGVRVLYPLKGVGTLQVTDEAALREKYGVDGRGYADLALLRGDPSDGLPGVPGIGEKTAAKLLAEFGDLAGILAAVDDPRAKLTPSQRKRLDGARPYLAVAPRVVRVAADVPLPDVGTALPRTPRDPAAVESLAARWGLGGLAAAPAGDPLGVSRGHPRITGEPDGPTVGEASATSEVLT</sequence>
<keyword evidence="3 9" id="KW-0269">Exonuclease</keyword>
<evidence type="ECO:0000256" key="7">
    <source>
        <dbReference type="SAM" id="MobiDB-lite"/>
    </source>
</evidence>
<dbReference type="CDD" id="cd09859">
    <property type="entry name" value="PIN_53EXO"/>
    <property type="match status" value="1"/>
</dbReference>
<dbReference type="InterPro" id="IPR029060">
    <property type="entry name" value="PIN-like_dom_sf"/>
</dbReference>